<evidence type="ECO:0000313" key="3">
    <source>
        <dbReference type="Proteomes" id="UP000014568"/>
    </source>
</evidence>
<organism evidence="2 3">
    <name type="scientific">Acinetobacter rudis CIP 110305</name>
    <dbReference type="NCBI Taxonomy" id="421052"/>
    <lineage>
        <taxon>Bacteria</taxon>
        <taxon>Pseudomonadati</taxon>
        <taxon>Pseudomonadota</taxon>
        <taxon>Gammaproteobacteria</taxon>
        <taxon>Moraxellales</taxon>
        <taxon>Moraxellaceae</taxon>
        <taxon>Acinetobacter</taxon>
    </lineage>
</organism>
<dbReference type="HOGENOM" id="CLU_1500424_0_0_6"/>
<dbReference type="AlphaFoldDB" id="S3NTJ7"/>
<reference evidence="2 3" key="1">
    <citation type="submission" date="2013-06" db="EMBL/GenBank/DDBJ databases">
        <title>The Genome Sequence of Acinetobacter rudis CIP 110305.</title>
        <authorList>
            <consortium name="The Broad Institute Genome Sequencing Platform"/>
            <consortium name="The Broad Institute Genome Sequencing Center for Infectious Disease"/>
            <person name="Cerqueira G."/>
            <person name="Feldgarden M."/>
            <person name="Courvalin P."/>
            <person name="Perichon B."/>
            <person name="Grillot-Courvalin C."/>
            <person name="Clermont D."/>
            <person name="Rocha E."/>
            <person name="Yoon E.-J."/>
            <person name="Nemec A."/>
            <person name="Young S.K."/>
            <person name="Zeng Q."/>
            <person name="Gargeya S."/>
            <person name="Fitzgerald M."/>
            <person name="Abouelleil A."/>
            <person name="Alvarado L."/>
            <person name="Berlin A.M."/>
            <person name="Chapman S.B."/>
            <person name="Dewar J."/>
            <person name="Goldberg J."/>
            <person name="Griggs A."/>
            <person name="Gujja S."/>
            <person name="Hansen M."/>
            <person name="Howarth C."/>
            <person name="Imamovic A."/>
            <person name="Larimer J."/>
            <person name="McCowan C."/>
            <person name="Murphy C."/>
            <person name="Pearson M."/>
            <person name="Priest M."/>
            <person name="Roberts A."/>
            <person name="Saif S."/>
            <person name="Shea T."/>
            <person name="Sykes S."/>
            <person name="Wortman J."/>
            <person name="Nusbaum C."/>
            <person name="Birren B."/>
        </authorList>
    </citation>
    <scope>NUCLEOTIDE SEQUENCE [LARGE SCALE GENOMIC DNA]</scope>
    <source>
        <strain evidence="2 3">CIP 110305</strain>
    </source>
</reference>
<dbReference type="STRING" id="632955.GCA_000829675_02619"/>
<sequence>MKGLNGVTLLLISVFALSGCQSLLPKAQGLATTAWQAREYQRQDQVEVQWKTQSFSFLLYQEQIGEQLQMLALSLTGQPLFKLYFDGKQVKVEQRIEQMRLLPFDFLVRDILFATDPQFAQLPHEQVQVLMTETGQDVYIQQKPVLKISQETDHIRLDNVQVPYHMTISALENTLEAAE</sequence>
<keyword evidence="1" id="KW-0732">Signal</keyword>
<name>S3NTJ7_9GAMM</name>
<protein>
    <recommendedName>
        <fullName evidence="4">DUF3261 domain-containing protein</fullName>
    </recommendedName>
</protein>
<dbReference type="eggNOG" id="ENOG5031TA6">
    <property type="taxonomic scope" value="Bacteria"/>
</dbReference>
<evidence type="ECO:0000313" key="2">
    <source>
        <dbReference type="EMBL" id="EPF70011.1"/>
    </source>
</evidence>
<evidence type="ECO:0000256" key="1">
    <source>
        <dbReference type="SAM" id="SignalP"/>
    </source>
</evidence>
<comment type="caution">
    <text evidence="2">The sequence shown here is derived from an EMBL/GenBank/DDBJ whole genome shotgun (WGS) entry which is preliminary data.</text>
</comment>
<dbReference type="PROSITE" id="PS51257">
    <property type="entry name" value="PROKAR_LIPOPROTEIN"/>
    <property type="match status" value="1"/>
</dbReference>
<dbReference type="EMBL" id="ATGI01000039">
    <property type="protein sequence ID" value="EPF70011.1"/>
    <property type="molecule type" value="Genomic_DNA"/>
</dbReference>
<dbReference type="RefSeq" id="WP_016657933.1">
    <property type="nucleotide sequence ID" value="NZ_KE340355.1"/>
</dbReference>
<proteinExistence type="predicted"/>
<feature type="signal peptide" evidence="1">
    <location>
        <begin position="1"/>
        <end position="18"/>
    </location>
</feature>
<accession>S3NTJ7</accession>
<evidence type="ECO:0008006" key="4">
    <source>
        <dbReference type="Google" id="ProtNLM"/>
    </source>
</evidence>
<dbReference type="InterPro" id="IPR021675">
    <property type="entry name" value="DUF3261"/>
</dbReference>
<dbReference type="Proteomes" id="UP000014568">
    <property type="component" value="Unassembled WGS sequence"/>
</dbReference>
<dbReference type="OrthoDB" id="6708426at2"/>
<gene>
    <name evidence="2" type="ORF">F945_03575</name>
</gene>
<dbReference type="PATRIC" id="fig|421052.3.peg.3506"/>
<feature type="chain" id="PRO_5004512535" description="DUF3261 domain-containing protein" evidence="1">
    <location>
        <begin position="19"/>
        <end position="179"/>
    </location>
</feature>
<keyword evidence="3" id="KW-1185">Reference proteome</keyword>
<dbReference type="Pfam" id="PF11659">
    <property type="entry name" value="DUF3261"/>
    <property type="match status" value="1"/>
</dbReference>